<gene>
    <name evidence="2" type="ORF">GJ697_05490</name>
</gene>
<dbReference type="Proteomes" id="UP000481037">
    <property type="component" value="Unassembled WGS sequence"/>
</dbReference>
<evidence type="ECO:0000313" key="2">
    <source>
        <dbReference type="EMBL" id="MRX07285.1"/>
    </source>
</evidence>
<dbReference type="InterPro" id="IPR051783">
    <property type="entry name" value="NAD(P)-dependent_oxidoreduct"/>
</dbReference>
<accession>A0A6L5QC42</accession>
<reference evidence="2 3" key="1">
    <citation type="submission" date="2019-11" db="EMBL/GenBank/DDBJ databases">
        <title>Novel species isolated from a subtropical stream in China.</title>
        <authorList>
            <person name="Lu H."/>
        </authorList>
    </citation>
    <scope>NUCLEOTIDE SEQUENCE [LARGE SCALE GENOMIC DNA]</scope>
    <source>
        <strain evidence="2 3">FT25W</strain>
    </source>
</reference>
<dbReference type="InterPro" id="IPR036291">
    <property type="entry name" value="NAD(P)-bd_dom_sf"/>
</dbReference>
<evidence type="ECO:0000259" key="1">
    <source>
        <dbReference type="Pfam" id="PF01370"/>
    </source>
</evidence>
<dbReference type="PANTHER" id="PTHR48079">
    <property type="entry name" value="PROTEIN YEEZ"/>
    <property type="match status" value="1"/>
</dbReference>
<dbReference type="CDD" id="cd05262">
    <property type="entry name" value="SDR_a7"/>
    <property type="match status" value="1"/>
</dbReference>
<dbReference type="GO" id="GO:0005737">
    <property type="term" value="C:cytoplasm"/>
    <property type="evidence" value="ECO:0007669"/>
    <property type="project" value="TreeGrafter"/>
</dbReference>
<dbReference type="AlphaFoldDB" id="A0A6L5QC42"/>
<feature type="domain" description="NAD-dependent epimerase/dehydratase" evidence="1">
    <location>
        <begin position="3"/>
        <end position="218"/>
    </location>
</feature>
<dbReference type="GO" id="GO:0004029">
    <property type="term" value="F:aldehyde dehydrogenase (NAD+) activity"/>
    <property type="evidence" value="ECO:0007669"/>
    <property type="project" value="TreeGrafter"/>
</dbReference>
<sequence length="298" mass="31340">MRVFVTGATGFIGAQVVSQLIAAGHQVLGMTRSDAGAEALAAAGAQAYRAELGEVERIRAGAAQADAVIHTAFNHDDFGKFLESCEQDGRVIAAMGEALKGSDRPLIITSGVGMGERGHGESALETVFNLEHRNPRIASELAGAAALEAGVDVRVMRLPQVHDTKRQGLISYLIRNSREKGLAAYIGEGLNRWSAAHVSDVALLYRLVLEQGRAGERYHAVAEEGIAARSIAEVIGKGLGVPVKSIAADEAAAYFGWLAMFAGLDMAASSALTRERLGWQPAGPGMVADLTAMDYSVV</sequence>
<dbReference type="EMBL" id="WKJM01000003">
    <property type="protein sequence ID" value="MRX07285.1"/>
    <property type="molecule type" value="Genomic_DNA"/>
</dbReference>
<dbReference type="InterPro" id="IPR001509">
    <property type="entry name" value="Epimerase_deHydtase"/>
</dbReference>
<dbReference type="Gene3D" id="3.40.50.720">
    <property type="entry name" value="NAD(P)-binding Rossmann-like Domain"/>
    <property type="match status" value="1"/>
</dbReference>
<protein>
    <submittedName>
        <fullName evidence="2">NAD-dependent epimerase/dehydratase family protein</fullName>
    </submittedName>
</protein>
<proteinExistence type="predicted"/>
<dbReference type="RefSeq" id="WP_154361978.1">
    <property type="nucleotide sequence ID" value="NZ_WKJM01000003.1"/>
</dbReference>
<dbReference type="Pfam" id="PF01370">
    <property type="entry name" value="Epimerase"/>
    <property type="match status" value="1"/>
</dbReference>
<organism evidence="2 3">
    <name type="scientific">Duganella alba</name>
    <dbReference type="NCBI Taxonomy" id="2666081"/>
    <lineage>
        <taxon>Bacteria</taxon>
        <taxon>Pseudomonadati</taxon>
        <taxon>Pseudomonadota</taxon>
        <taxon>Betaproteobacteria</taxon>
        <taxon>Burkholderiales</taxon>
        <taxon>Oxalobacteraceae</taxon>
        <taxon>Telluria group</taxon>
        <taxon>Duganella</taxon>
    </lineage>
</organism>
<name>A0A6L5QC42_9BURK</name>
<dbReference type="SUPFAM" id="SSF51735">
    <property type="entry name" value="NAD(P)-binding Rossmann-fold domains"/>
    <property type="match status" value="1"/>
</dbReference>
<keyword evidence="3" id="KW-1185">Reference proteome</keyword>
<dbReference type="PANTHER" id="PTHR48079:SF9">
    <property type="entry name" value="PUTATIVE-RELATED"/>
    <property type="match status" value="1"/>
</dbReference>
<evidence type="ECO:0000313" key="3">
    <source>
        <dbReference type="Proteomes" id="UP000481037"/>
    </source>
</evidence>
<comment type="caution">
    <text evidence="2">The sequence shown here is derived from an EMBL/GenBank/DDBJ whole genome shotgun (WGS) entry which is preliminary data.</text>
</comment>